<proteinExistence type="inferred from homology"/>
<feature type="signal peptide" evidence="4">
    <location>
        <begin position="1"/>
        <end position="22"/>
    </location>
</feature>
<dbReference type="GO" id="GO:0044550">
    <property type="term" value="P:secondary metabolite biosynthetic process"/>
    <property type="evidence" value="ECO:0007669"/>
    <property type="project" value="TreeGrafter"/>
</dbReference>
<comment type="caution">
    <text evidence="6">The sequence shown here is derived from an EMBL/GenBank/DDBJ whole genome shotgun (WGS) entry which is preliminary data.</text>
</comment>
<reference evidence="6" key="1">
    <citation type="submission" date="2016-04" db="EMBL/GenBank/DDBJ databases">
        <authorList>
            <person name="Nguyen H.D."/>
            <person name="Samba Siva P."/>
            <person name="Cullis J."/>
            <person name="Levesque C.A."/>
            <person name="Hambleton S."/>
        </authorList>
    </citation>
    <scope>NUCLEOTIDE SEQUENCE</scope>
    <source>
        <strain evidence="6">DAOMC 236426</strain>
    </source>
</reference>
<evidence type="ECO:0000259" key="5">
    <source>
        <dbReference type="PROSITE" id="PS00624"/>
    </source>
</evidence>
<keyword evidence="7" id="KW-1185">Reference proteome</keyword>
<evidence type="ECO:0000256" key="2">
    <source>
        <dbReference type="ARBA" id="ARBA00010790"/>
    </source>
</evidence>
<dbReference type="SUPFAM" id="SSF51905">
    <property type="entry name" value="FAD/NAD(P)-binding domain"/>
    <property type="match status" value="2"/>
</dbReference>
<dbReference type="Proteomes" id="UP000077684">
    <property type="component" value="Unassembled WGS sequence"/>
</dbReference>
<organism evidence="6 7">
    <name type="scientific">Tilletia controversa</name>
    <name type="common">dwarf bunt fungus</name>
    <dbReference type="NCBI Taxonomy" id="13291"/>
    <lineage>
        <taxon>Eukaryota</taxon>
        <taxon>Fungi</taxon>
        <taxon>Dikarya</taxon>
        <taxon>Basidiomycota</taxon>
        <taxon>Ustilaginomycotina</taxon>
        <taxon>Exobasidiomycetes</taxon>
        <taxon>Tilletiales</taxon>
        <taxon>Tilletiaceae</taxon>
        <taxon>Tilletia</taxon>
    </lineage>
</organism>
<keyword evidence="3" id="KW-0325">Glycoprotein</keyword>
<dbReference type="GO" id="GO:0016614">
    <property type="term" value="F:oxidoreductase activity, acting on CH-OH group of donors"/>
    <property type="evidence" value="ECO:0007669"/>
    <property type="project" value="InterPro"/>
</dbReference>
<evidence type="ECO:0000313" key="6">
    <source>
        <dbReference type="EMBL" id="KAE8245927.1"/>
    </source>
</evidence>
<dbReference type="InterPro" id="IPR000172">
    <property type="entry name" value="GMC_OxRdtase_N"/>
</dbReference>
<comment type="cofactor">
    <cofactor evidence="1">
        <name>FAD</name>
        <dbReference type="ChEBI" id="CHEBI:57692"/>
    </cofactor>
</comment>
<reference evidence="6" key="2">
    <citation type="journal article" date="2019" name="IMA Fungus">
        <title>Genome sequencing and comparison of five Tilletia species to identify candidate genes for the detection of regulated species infecting wheat.</title>
        <authorList>
            <person name="Nguyen H.D.T."/>
            <person name="Sultana T."/>
            <person name="Kesanakurti P."/>
            <person name="Hambleton S."/>
        </authorList>
    </citation>
    <scope>NUCLEOTIDE SEQUENCE</scope>
    <source>
        <strain evidence="6">DAOMC 236426</strain>
    </source>
</reference>
<name>A0A8X7MRV1_9BASI</name>
<dbReference type="InterPro" id="IPR012132">
    <property type="entry name" value="GMC_OxRdtase"/>
</dbReference>
<evidence type="ECO:0000256" key="4">
    <source>
        <dbReference type="SAM" id="SignalP"/>
    </source>
</evidence>
<feature type="chain" id="PRO_5036476253" description="Glucose-methanol-choline oxidoreductase N-terminal domain-containing protein" evidence="4">
    <location>
        <begin position="23"/>
        <end position="753"/>
    </location>
</feature>
<dbReference type="InterPro" id="IPR007867">
    <property type="entry name" value="GMC_OxRtase_C"/>
</dbReference>
<accession>A0A8X7MRV1</accession>
<dbReference type="PROSITE" id="PS00624">
    <property type="entry name" value="GMC_OXRED_2"/>
    <property type="match status" value="2"/>
</dbReference>
<dbReference type="PANTHER" id="PTHR11552:SF138">
    <property type="entry name" value="DEHYDROGENASE PKFF-RELATED"/>
    <property type="match status" value="1"/>
</dbReference>
<evidence type="ECO:0000313" key="7">
    <source>
        <dbReference type="Proteomes" id="UP000077684"/>
    </source>
</evidence>
<dbReference type="GO" id="GO:0050660">
    <property type="term" value="F:flavin adenine dinucleotide binding"/>
    <property type="evidence" value="ECO:0007669"/>
    <property type="project" value="InterPro"/>
</dbReference>
<sequence length="753" mass="80576">MRFATIATITTVLCLSFSFASASPLGLGFGANISTSPHIPNPDYIIVGGGTAGLALANRLSENPSVSIVVLEAGGDFKKMIPEGVFIDVPVADVLGCGADRSDNMQEKTDWGIVTVPQAGANNRKIRYARGKTLGGSSARNFMIYQRPNVGSMSMWQTLTGDKSWGFWARFNDFKRGITYTKADARRNDVVPIPDDSASFAPAGGALKVSYPREPAKFSLSMAASMVELGYPRSPSFNKGTLDGVQYAATTVDPANNGIRSTSRDFYAAVSGRVNLKVYTRQAAMQVVFDKSTSPPRAIGVRTVDGSLGAATIYAKKEVILSAGAFQSPQLLMVSGIGPSDQLSKFNIPVTYLNEAVGKNMQDHIFAGPTYPVSVPTLTKLATNDLLILSEAFNARLTGNGPLTNNVADMLGWDRLNSSTLSRIGAEVLDTYPSDHPHIEYIVAPGSVKNFSNLKEVILSAGAFQSPQLLMVSGIGPSDQLSKFNIPVTYLNEAVGKNMQDHIFAGPTYPVSVSTLTKLATNNLLILSEVLNMRLTGNGPLTNNVADMLAWDHLELEHIESDRSGGAGYYIVAPGSVKNFSNLIAENKVDGKNGQQYASILGALVAPRSLGSVTLKSASMADLPVVDPAWLTDPVDQAVAVESFKRIRRIFSTKAMQKIVTGPEFFPGPSVQTDAEILQFWKNNLMTVWHAARTCAMGPLSKGGVVDSQFRVHGVKGLRIVDASAFPQLPPGHPQSVIYMMANRAADLILGLA</sequence>
<dbReference type="SUPFAM" id="SSF54373">
    <property type="entry name" value="FAD-linked reductases, C-terminal domain"/>
    <property type="match status" value="1"/>
</dbReference>
<comment type="similarity">
    <text evidence="2">Belongs to the GMC oxidoreductase family.</text>
</comment>
<evidence type="ECO:0000256" key="1">
    <source>
        <dbReference type="ARBA" id="ARBA00001974"/>
    </source>
</evidence>
<dbReference type="AlphaFoldDB" id="A0A8X7MRV1"/>
<feature type="domain" description="Glucose-methanol-choline oxidoreductase N-terminal" evidence="5">
    <location>
        <begin position="462"/>
        <end position="476"/>
    </location>
</feature>
<dbReference type="Pfam" id="PF05199">
    <property type="entry name" value="GMC_oxred_C"/>
    <property type="match status" value="1"/>
</dbReference>
<gene>
    <name evidence="6" type="ORF">A4X06_0g5320</name>
</gene>
<feature type="domain" description="Glucose-methanol-choline oxidoreductase N-terminal" evidence="5">
    <location>
        <begin position="324"/>
        <end position="338"/>
    </location>
</feature>
<dbReference type="Gene3D" id="3.30.410.40">
    <property type="match status" value="2"/>
</dbReference>
<dbReference type="EMBL" id="LWDE02000646">
    <property type="protein sequence ID" value="KAE8245927.1"/>
    <property type="molecule type" value="Genomic_DNA"/>
</dbReference>
<dbReference type="InterPro" id="IPR036188">
    <property type="entry name" value="FAD/NAD-bd_sf"/>
</dbReference>
<evidence type="ECO:0000256" key="3">
    <source>
        <dbReference type="ARBA" id="ARBA00023180"/>
    </source>
</evidence>
<dbReference type="Gene3D" id="3.50.50.60">
    <property type="entry name" value="FAD/NAD(P)-binding domain"/>
    <property type="match status" value="2"/>
</dbReference>
<keyword evidence="4" id="KW-0732">Signal</keyword>
<dbReference type="Pfam" id="PF00732">
    <property type="entry name" value="GMC_oxred_N"/>
    <property type="match status" value="2"/>
</dbReference>
<dbReference type="PANTHER" id="PTHR11552">
    <property type="entry name" value="GLUCOSE-METHANOL-CHOLINE GMC OXIDOREDUCTASE"/>
    <property type="match status" value="1"/>
</dbReference>
<protein>
    <recommendedName>
        <fullName evidence="5">Glucose-methanol-choline oxidoreductase N-terminal domain-containing protein</fullName>
    </recommendedName>
</protein>